<reference evidence="6 7" key="1">
    <citation type="submission" date="2023-11" db="EMBL/GenBank/DDBJ databases">
        <title>Genome sequence of Microbacterium rhizosphaerae KACC 19337.</title>
        <authorList>
            <person name="Choi H."/>
            <person name="Kim S."/>
            <person name="Kim Y."/>
            <person name="Kwon S.-W."/>
            <person name="Heo J."/>
        </authorList>
    </citation>
    <scope>NUCLEOTIDE SEQUENCE [LARGE SCALE GENOMIC DNA]</scope>
    <source>
        <strain evidence="6 7">KACC 19337</strain>
    </source>
</reference>
<dbReference type="EMBL" id="CP139368">
    <property type="protein sequence ID" value="WPR89444.1"/>
    <property type="molecule type" value="Genomic_DNA"/>
</dbReference>
<evidence type="ECO:0000313" key="6">
    <source>
        <dbReference type="EMBL" id="WPR89444.1"/>
    </source>
</evidence>
<evidence type="ECO:0000313" key="7">
    <source>
        <dbReference type="Proteomes" id="UP001323798"/>
    </source>
</evidence>
<keyword evidence="4 5" id="KW-0732">Signal</keyword>
<accession>A0ABZ0SJ98</accession>
<feature type="signal peptide" evidence="5">
    <location>
        <begin position="1"/>
        <end position="22"/>
    </location>
</feature>
<evidence type="ECO:0000256" key="5">
    <source>
        <dbReference type="SAM" id="SignalP"/>
    </source>
</evidence>
<dbReference type="PANTHER" id="PTHR43649">
    <property type="entry name" value="ARABINOSE-BINDING PROTEIN-RELATED"/>
    <property type="match status" value="1"/>
</dbReference>
<dbReference type="Proteomes" id="UP001323798">
    <property type="component" value="Chromosome"/>
</dbReference>
<sequence>MLAAISALVVLAGCASVTPTKASDVSGFTPVAQDGKAALNVLVDPTRQAAVEAYQKAHPDVKLTVETFDGTGLQAKMSLYDKSGSGWPDVVFSPATNDVAWASKSSGSGAQPYAAPLNQKLIPQSTLDGWATGSLAPCQSNGNTYCLRNDLAQTVTWYNKTLFDQWGYAVPKTWEDFQALGLKVAKEHPGYLVGQFGDPNALDVYFWASRCPAQETTDKPDTLKVNTSTPECTKMAKLLDTLLDAGVMGKQSYFEKGLDGSKVLMAVGPSWFGKYLFDATYKTPAGRIGVADQPQWAGESTASNGNVGGGVWMVSSHSKNLKAATDLVTWATSDAGFQKSAPTYPANKAAATAWLTNPENIAYFATDVKAPLQTAADQVWKGWAFATFSDQDPFKNVILTGINAGKSVTSLLPDWQTEITNTAKAAGYKVVQ</sequence>
<evidence type="ECO:0000256" key="3">
    <source>
        <dbReference type="ARBA" id="ARBA00022448"/>
    </source>
</evidence>
<dbReference type="Pfam" id="PF01547">
    <property type="entry name" value="SBP_bac_1"/>
    <property type="match status" value="1"/>
</dbReference>
<protein>
    <submittedName>
        <fullName evidence="6">ABC transporter substrate-binding protein</fullName>
    </submittedName>
</protein>
<dbReference type="RefSeq" id="WP_320942160.1">
    <property type="nucleotide sequence ID" value="NZ_BAABEU010000001.1"/>
</dbReference>
<dbReference type="SUPFAM" id="SSF53850">
    <property type="entry name" value="Periplasmic binding protein-like II"/>
    <property type="match status" value="1"/>
</dbReference>
<evidence type="ECO:0000256" key="1">
    <source>
        <dbReference type="ARBA" id="ARBA00004196"/>
    </source>
</evidence>
<organism evidence="6 7">
    <name type="scientific">Microbacterium rhizosphaerae</name>
    <dbReference type="NCBI Taxonomy" id="1678237"/>
    <lineage>
        <taxon>Bacteria</taxon>
        <taxon>Bacillati</taxon>
        <taxon>Actinomycetota</taxon>
        <taxon>Actinomycetes</taxon>
        <taxon>Micrococcales</taxon>
        <taxon>Microbacteriaceae</taxon>
        <taxon>Microbacterium</taxon>
    </lineage>
</organism>
<evidence type="ECO:0000256" key="4">
    <source>
        <dbReference type="ARBA" id="ARBA00022729"/>
    </source>
</evidence>
<comment type="subcellular location">
    <subcellularLocation>
        <location evidence="1">Cell envelope</location>
    </subcellularLocation>
</comment>
<feature type="chain" id="PRO_5045623932" evidence="5">
    <location>
        <begin position="23"/>
        <end position="432"/>
    </location>
</feature>
<keyword evidence="3" id="KW-0813">Transport</keyword>
<comment type="similarity">
    <text evidence="2">Belongs to the bacterial solute-binding protein 1 family.</text>
</comment>
<evidence type="ECO:0000256" key="2">
    <source>
        <dbReference type="ARBA" id="ARBA00008520"/>
    </source>
</evidence>
<gene>
    <name evidence="6" type="ORF">SM116_17055</name>
</gene>
<dbReference type="Gene3D" id="3.40.190.10">
    <property type="entry name" value="Periplasmic binding protein-like II"/>
    <property type="match status" value="1"/>
</dbReference>
<dbReference type="InterPro" id="IPR006059">
    <property type="entry name" value="SBP"/>
</dbReference>
<dbReference type="InterPro" id="IPR050490">
    <property type="entry name" value="Bact_solute-bd_prot1"/>
</dbReference>
<dbReference type="PANTHER" id="PTHR43649:SF31">
    <property type="entry name" value="SN-GLYCEROL-3-PHOSPHATE-BINDING PERIPLASMIC PROTEIN UGPB"/>
    <property type="match status" value="1"/>
</dbReference>
<proteinExistence type="inferred from homology"/>
<keyword evidence="7" id="KW-1185">Reference proteome</keyword>
<name>A0ABZ0SJ98_9MICO</name>